<evidence type="ECO:0000313" key="2">
    <source>
        <dbReference type="Proteomes" id="UP000610373"/>
    </source>
</evidence>
<comment type="caution">
    <text evidence="1">The sequence shown here is derived from an EMBL/GenBank/DDBJ whole genome shotgun (WGS) entry which is preliminary data.</text>
</comment>
<protein>
    <submittedName>
        <fullName evidence="1">Uncharacterized protein</fullName>
    </submittedName>
</protein>
<name>A0A811T934_9EURY</name>
<dbReference type="EMBL" id="CAJHIO010000010">
    <property type="protein sequence ID" value="CAD6492123.1"/>
    <property type="molecule type" value="Genomic_DNA"/>
</dbReference>
<dbReference type="Proteomes" id="UP000610373">
    <property type="component" value="Unassembled WGS sequence"/>
</dbReference>
<evidence type="ECO:0000313" key="1">
    <source>
        <dbReference type="EMBL" id="CAD6492123.1"/>
    </source>
</evidence>
<gene>
    <name evidence="1" type="ORF">CHKLHMKO_00226</name>
</gene>
<sequence length="97" mass="11297">MEIEIFDILDEVDEFGLDKAENVRALLTEIIEHVREDSYEFQTIETDLLIIEKIPGVNTAQSDNLQKIIRSTKKDIPPEALFERILDVLIERNRLSK</sequence>
<organism evidence="1 2">
    <name type="scientific">Candidatus Argoarchaeum ethanivorans</name>
    <dbReference type="NCBI Taxonomy" id="2608793"/>
    <lineage>
        <taxon>Archaea</taxon>
        <taxon>Methanobacteriati</taxon>
        <taxon>Methanobacteriota</taxon>
        <taxon>Stenosarchaea group</taxon>
        <taxon>Methanomicrobia</taxon>
        <taxon>Methanosarcinales</taxon>
        <taxon>Methanosarcinales incertae sedis</taxon>
        <taxon>GOM Arc I cluster</taxon>
        <taxon>Candidatus Argoarchaeum</taxon>
    </lineage>
</organism>
<proteinExistence type="predicted"/>
<reference evidence="1" key="1">
    <citation type="submission" date="2020-10" db="EMBL/GenBank/DDBJ databases">
        <authorList>
            <person name="Hahn C.J."/>
            <person name="Laso-Perez R."/>
            <person name="Vulcano F."/>
            <person name="Vaziourakis K.-M."/>
            <person name="Stokke R."/>
            <person name="Steen I.H."/>
            <person name="Teske A."/>
            <person name="Boetius A."/>
            <person name="Liebeke M."/>
            <person name="Amann R."/>
            <person name="Knittel K."/>
        </authorList>
    </citation>
    <scope>NUCLEOTIDE SEQUENCE</scope>
    <source>
        <strain evidence="1">Gfbio:e3339647-f889-4370-9287-4fb5cb688e4c:AG392O15_GoMArc1</strain>
    </source>
</reference>
<dbReference type="AlphaFoldDB" id="A0A811T934"/>
<accession>A0A811T934</accession>